<keyword evidence="1" id="KW-0378">Hydrolase</keyword>
<dbReference type="InterPro" id="IPR005754">
    <property type="entry name" value="Sortase"/>
</dbReference>
<evidence type="ECO:0000256" key="1">
    <source>
        <dbReference type="ARBA" id="ARBA00022801"/>
    </source>
</evidence>
<keyword evidence="3" id="KW-1185">Reference proteome</keyword>
<dbReference type="NCBIfam" id="NF033746">
    <property type="entry name" value="class_D_sortase"/>
    <property type="match status" value="1"/>
</dbReference>
<dbReference type="InterPro" id="IPR053525">
    <property type="entry name" value="Sortase_D"/>
</dbReference>
<dbReference type="InterPro" id="IPR023365">
    <property type="entry name" value="Sortase_dom-sf"/>
</dbReference>
<dbReference type="Pfam" id="PF04203">
    <property type="entry name" value="Sortase"/>
    <property type="match status" value="1"/>
</dbReference>
<dbReference type="InterPro" id="IPR041999">
    <property type="entry name" value="Sortase_D_1"/>
</dbReference>
<dbReference type="RefSeq" id="WP_390251865.1">
    <property type="nucleotide sequence ID" value="NZ_JBHSDT010000004.1"/>
</dbReference>
<proteinExistence type="predicted"/>
<dbReference type="SUPFAM" id="SSF63817">
    <property type="entry name" value="Sortase"/>
    <property type="match status" value="1"/>
</dbReference>
<sequence length="197" mass="21965">MRKTAFLFIVVGVVLLCIGGYQHFRNQLSEKQAMIEANEMLAESTQSVTTKEMAVSAEEAIEDFKPETGETVGILEIPVLNAELPIIEGTDPDELEKGVGHYRNSAYPLQSDQIVLSGHRDTVFRNLGKLKIGDTFTMKLPYGEFEYQMVNSKIVAEDDTSIIKSTAPNEELVITTCYPFSYVGNATKRYIIYAKPV</sequence>
<comment type="caution">
    <text evidence="2">The sequence shown here is derived from an EMBL/GenBank/DDBJ whole genome shotgun (WGS) entry which is preliminary data.</text>
</comment>
<dbReference type="NCBIfam" id="TIGR01076">
    <property type="entry name" value="sortase_fam"/>
    <property type="match status" value="1"/>
</dbReference>
<accession>A0ABV8WVS6</accession>
<dbReference type="Gene3D" id="2.40.260.10">
    <property type="entry name" value="Sortase"/>
    <property type="match status" value="1"/>
</dbReference>
<gene>
    <name evidence="2" type="ORF">ACFOY7_09850</name>
</gene>
<evidence type="ECO:0000313" key="2">
    <source>
        <dbReference type="EMBL" id="MFC4403382.1"/>
    </source>
</evidence>
<organism evidence="2 3">
    <name type="scientific">Gracilibacillus xinjiangensis</name>
    <dbReference type="NCBI Taxonomy" id="1193282"/>
    <lineage>
        <taxon>Bacteria</taxon>
        <taxon>Bacillati</taxon>
        <taxon>Bacillota</taxon>
        <taxon>Bacilli</taxon>
        <taxon>Bacillales</taxon>
        <taxon>Bacillaceae</taxon>
        <taxon>Gracilibacillus</taxon>
    </lineage>
</organism>
<dbReference type="EMBL" id="JBHSDT010000004">
    <property type="protein sequence ID" value="MFC4403382.1"/>
    <property type="molecule type" value="Genomic_DNA"/>
</dbReference>
<evidence type="ECO:0000313" key="3">
    <source>
        <dbReference type="Proteomes" id="UP001595882"/>
    </source>
</evidence>
<name>A0ABV8WVS6_9BACI</name>
<reference evidence="3" key="1">
    <citation type="journal article" date="2019" name="Int. J. Syst. Evol. Microbiol.">
        <title>The Global Catalogue of Microorganisms (GCM) 10K type strain sequencing project: providing services to taxonomists for standard genome sequencing and annotation.</title>
        <authorList>
            <consortium name="The Broad Institute Genomics Platform"/>
            <consortium name="The Broad Institute Genome Sequencing Center for Infectious Disease"/>
            <person name="Wu L."/>
            <person name="Ma J."/>
        </authorList>
    </citation>
    <scope>NUCLEOTIDE SEQUENCE [LARGE SCALE GENOMIC DNA]</scope>
    <source>
        <strain evidence="3">CCUG 37865</strain>
    </source>
</reference>
<dbReference type="CDD" id="cd05828">
    <property type="entry name" value="Sortase_D_1"/>
    <property type="match status" value="1"/>
</dbReference>
<protein>
    <submittedName>
        <fullName evidence="2">Class D sortase</fullName>
    </submittedName>
</protein>
<dbReference type="Proteomes" id="UP001595882">
    <property type="component" value="Unassembled WGS sequence"/>
</dbReference>